<dbReference type="Proteomes" id="UP001437256">
    <property type="component" value="Unassembled WGS sequence"/>
</dbReference>
<feature type="region of interest" description="Disordered" evidence="1">
    <location>
        <begin position="1"/>
        <end position="33"/>
    </location>
</feature>
<feature type="compositionally biased region" description="Low complexity" evidence="1">
    <location>
        <begin position="24"/>
        <end position="33"/>
    </location>
</feature>
<sequence length="231" mass="26154">MTSKLLSLRAEPAAPLLPTHSQPSSTDSSDTTLSEDALMNRCSEALNKILETLDLVSTRGPLDDADQVDEFEKLVDQQESLEELITDRRDRSRRNDSEVPEEVCNDMVEDVERLRCRVDAFTKRIRRTRMKRSIGCIVLREASERLESGSIHVVGGVQVQAKEQHEAMYSLEVAIRDEAPLRIVQDQETVEGGRFAAETVRGRRHSPMVLVADEHIDKNCDQWGDPEDELK</sequence>
<evidence type="ECO:0000256" key="1">
    <source>
        <dbReference type="SAM" id="MobiDB-lite"/>
    </source>
</evidence>
<reference evidence="2 3" key="1">
    <citation type="submission" date="2024-05" db="EMBL/GenBank/DDBJ databases">
        <title>A draft genome resource for the thread blight pathogen Marasmius tenuissimus strain MS-2.</title>
        <authorList>
            <person name="Yulfo-Soto G.E."/>
            <person name="Baruah I.K."/>
            <person name="Amoako-Attah I."/>
            <person name="Bukari Y."/>
            <person name="Meinhardt L.W."/>
            <person name="Bailey B.A."/>
            <person name="Cohen S.P."/>
        </authorList>
    </citation>
    <scope>NUCLEOTIDE SEQUENCE [LARGE SCALE GENOMIC DNA]</scope>
    <source>
        <strain evidence="2 3">MS-2</strain>
    </source>
</reference>
<proteinExistence type="predicted"/>
<name>A0ABR2ZS30_9AGAR</name>
<organism evidence="2 3">
    <name type="scientific">Marasmius tenuissimus</name>
    <dbReference type="NCBI Taxonomy" id="585030"/>
    <lineage>
        <taxon>Eukaryota</taxon>
        <taxon>Fungi</taxon>
        <taxon>Dikarya</taxon>
        <taxon>Basidiomycota</taxon>
        <taxon>Agaricomycotina</taxon>
        <taxon>Agaricomycetes</taxon>
        <taxon>Agaricomycetidae</taxon>
        <taxon>Agaricales</taxon>
        <taxon>Marasmiineae</taxon>
        <taxon>Marasmiaceae</taxon>
        <taxon>Marasmius</taxon>
    </lineage>
</organism>
<gene>
    <name evidence="2" type="ORF">AAF712_008905</name>
</gene>
<evidence type="ECO:0000313" key="3">
    <source>
        <dbReference type="Proteomes" id="UP001437256"/>
    </source>
</evidence>
<comment type="caution">
    <text evidence="2">The sequence shown here is derived from an EMBL/GenBank/DDBJ whole genome shotgun (WGS) entry which is preliminary data.</text>
</comment>
<protein>
    <submittedName>
        <fullName evidence="2">Uncharacterized protein</fullName>
    </submittedName>
</protein>
<evidence type="ECO:0000313" key="2">
    <source>
        <dbReference type="EMBL" id="KAL0064183.1"/>
    </source>
</evidence>
<accession>A0ABR2ZS30</accession>
<keyword evidence="3" id="KW-1185">Reference proteome</keyword>
<dbReference type="EMBL" id="JBBXMP010000066">
    <property type="protein sequence ID" value="KAL0064183.1"/>
    <property type="molecule type" value="Genomic_DNA"/>
</dbReference>